<accession>A0A067RA01</accession>
<sequence>MKGLNPGFIYWDVKQTCITTTTHYIHISGQITIKVSNRQTTFSQLLLYISRPLLHQVIYVWHWSTESKHEFRFNLITSTNIKTWESVYRPTTENKSNKTLFYPY</sequence>
<evidence type="ECO:0000313" key="2">
    <source>
        <dbReference type="Proteomes" id="UP000027135"/>
    </source>
</evidence>
<gene>
    <name evidence="1" type="ORF">L798_08588</name>
</gene>
<dbReference type="EMBL" id="KK852790">
    <property type="protein sequence ID" value="KDR16499.1"/>
    <property type="molecule type" value="Genomic_DNA"/>
</dbReference>
<dbReference type="InParanoid" id="A0A067RA01"/>
<dbReference type="Proteomes" id="UP000027135">
    <property type="component" value="Unassembled WGS sequence"/>
</dbReference>
<dbReference type="AlphaFoldDB" id="A0A067RA01"/>
<reference evidence="1 2" key="1">
    <citation type="journal article" date="2014" name="Nat. Commun.">
        <title>Molecular traces of alternative social organization in a termite genome.</title>
        <authorList>
            <person name="Terrapon N."/>
            <person name="Li C."/>
            <person name="Robertson H.M."/>
            <person name="Ji L."/>
            <person name="Meng X."/>
            <person name="Booth W."/>
            <person name="Chen Z."/>
            <person name="Childers C.P."/>
            <person name="Glastad K.M."/>
            <person name="Gokhale K."/>
            <person name="Gowin J."/>
            <person name="Gronenberg W."/>
            <person name="Hermansen R.A."/>
            <person name="Hu H."/>
            <person name="Hunt B.G."/>
            <person name="Huylmans A.K."/>
            <person name="Khalil S.M."/>
            <person name="Mitchell R.D."/>
            <person name="Munoz-Torres M.C."/>
            <person name="Mustard J.A."/>
            <person name="Pan H."/>
            <person name="Reese J.T."/>
            <person name="Scharf M.E."/>
            <person name="Sun F."/>
            <person name="Vogel H."/>
            <person name="Xiao J."/>
            <person name="Yang W."/>
            <person name="Yang Z."/>
            <person name="Yang Z."/>
            <person name="Zhou J."/>
            <person name="Zhu J."/>
            <person name="Brent C.S."/>
            <person name="Elsik C.G."/>
            <person name="Goodisman M.A."/>
            <person name="Liberles D.A."/>
            <person name="Roe R.M."/>
            <person name="Vargo E.L."/>
            <person name="Vilcinskas A."/>
            <person name="Wang J."/>
            <person name="Bornberg-Bauer E."/>
            <person name="Korb J."/>
            <person name="Zhang G."/>
            <person name="Liebig J."/>
        </authorList>
    </citation>
    <scope>NUCLEOTIDE SEQUENCE [LARGE SCALE GENOMIC DNA]</scope>
    <source>
        <tissue evidence="1">Whole organism</tissue>
    </source>
</reference>
<name>A0A067RA01_ZOONE</name>
<keyword evidence="2" id="KW-1185">Reference proteome</keyword>
<proteinExistence type="predicted"/>
<protein>
    <submittedName>
        <fullName evidence="1">Uncharacterized protein</fullName>
    </submittedName>
</protein>
<organism evidence="1 2">
    <name type="scientific">Zootermopsis nevadensis</name>
    <name type="common">Dampwood termite</name>
    <dbReference type="NCBI Taxonomy" id="136037"/>
    <lineage>
        <taxon>Eukaryota</taxon>
        <taxon>Metazoa</taxon>
        <taxon>Ecdysozoa</taxon>
        <taxon>Arthropoda</taxon>
        <taxon>Hexapoda</taxon>
        <taxon>Insecta</taxon>
        <taxon>Pterygota</taxon>
        <taxon>Neoptera</taxon>
        <taxon>Polyneoptera</taxon>
        <taxon>Dictyoptera</taxon>
        <taxon>Blattodea</taxon>
        <taxon>Blattoidea</taxon>
        <taxon>Termitoidae</taxon>
        <taxon>Termopsidae</taxon>
        <taxon>Zootermopsis</taxon>
    </lineage>
</organism>
<evidence type="ECO:0000313" key="1">
    <source>
        <dbReference type="EMBL" id="KDR16499.1"/>
    </source>
</evidence>